<accession>A0A9W4I7A7</accession>
<organism evidence="11 12">
    <name type="scientific">Penicillium salamii</name>
    <dbReference type="NCBI Taxonomy" id="1612424"/>
    <lineage>
        <taxon>Eukaryota</taxon>
        <taxon>Fungi</taxon>
        <taxon>Dikarya</taxon>
        <taxon>Ascomycota</taxon>
        <taxon>Pezizomycotina</taxon>
        <taxon>Eurotiomycetes</taxon>
        <taxon>Eurotiomycetidae</taxon>
        <taxon>Eurotiales</taxon>
        <taxon>Aspergillaceae</taxon>
        <taxon>Penicillium</taxon>
    </lineage>
</organism>
<dbReference type="Gene3D" id="1.25.40.20">
    <property type="entry name" value="Ankyrin repeat-containing domain"/>
    <property type="match status" value="7"/>
</dbReference>
<dbReference type="EMBL" id="CAJVPD010000017">
    <property type="protein sequence ID" value="CAG8235818.1"/>
    <property type="molecule type" value="Genomic_DNA"/>
</dbReference>
<feature type="repeat" description="ANK" evidence="7">
    <location>
        <begin position="307"/>
        <end position="339"/>
    </location>
</feature>
<keyword evidence="2 9" id="KW-0812">Transmembrane</keyword>
<feature type="repeat" description="ANK" evidence="7">
    <location>
        <begin position="206"/>
        <end position="238"/>
    </location>
</feature>
<evidence type="ECO:0000313" key="11">
    <source>
        <dbReference type="EMBL" id="CAG8235818.1"/>
    </source>
</evidence>
<sequence length="1527" mass="169422">MSFLVSLTLVWLATYLTFQAPVDKKSTPAADTMGKRSKSKNQGRHDLLSLPETELSEDAIQRLRSELPKALAGSIDDAKKLIQSRAALRMRIDYATPAFDGYSSTDIPLLHVASAYGSPEIVDFLLDAGADIEETTDAGSTLLHLAARNGCDENLRILFKRGAKPLIDAPMNDRNTPLIEGVWGGNIGTCQLLIAQGADVGLNGSQGRTALMFAASEDRAEIIDLLLEAGADVDQVCDAQWTALNYAVKLNRHKSTKLLLNRGADRTVQEGDIGNALHLAAMYGRPDVITELLSGAQDGYVDSQNSYGNTALHLTAIHGQPHVTQILIDHGADKNIVNNELSTPLHIACSTARPDVAKVLIQNDAHVDMYNETDNTPLQLAASSGEAEVVSILLGRGAKVDTNNKNGNTALQLASARGHHEVVRILLSHNAAIGTRTMGMGSTSLHLASDNGHTKVIPLLLAHKADLTQVDTDGCTALHLACDKGHADAARLLLDNGADIDARSYKGLAPLYFAATDGDIETVKLLLDRGAAVNCVNAAGNTPLHAAFFQGHTAVMDFLISQGAEIHQKNIIKQSPFDLACVKPSIGPFTPILMDHSGLLRTNSEGWSALHYACSGGRQLFVQELLGSENCDPSLRTLGGQSPLQLAIKNDHVDVVLSLLSSRQYYPDKPILCHACRTARDEIPVIAEGLKEILRKMNCDQTDEAKCILYWAIANSQAALIDDYFPQWFGNAPRLKGGMTCLHVAALYGHTQLIKHQFANMDIFDITDDGLTSFHIATASGHQDVMQALLERIQADPVQEIEAIIMLTKYRESALSLAVKGRDSDVKDLLWLRLEDLALKNCDFYSNYTGQAEQLLELAAQLEKPGKETYLQMMFNNWFGKSRLGHSGATVLHRAIEHKQAVVLWWLLANGAHFKKDEIDLAHQMLHKKTDDFSLVMIDLIQNPPQIVEQAAITDSDRPPVRPKMPGSLSALKELPVTIIDFYGKEDSIDLHYTERSIKKIIYDSSSGPNEIMQSARRKSHRQLKSLRQDLTRIKDKSLKQEILEEVPHQRESNDIDHTDMESWTDLGNLQFRWLHVPANHQEFAACTESSDPKDGPSNLPPRNRLALYMPFLTLGKLATEDHKSARSGSQEPMTLDQYFYPTIADTNERDKSQVVSRYLERERVKNHAAQGIADSRNVNAQGPIAPSMDVDRTILIVDQVWMWILDGSTIITSSSKPPNQREDILSAGIRDFVMSNQSKSSLERVKSMDTMIEVVLGLATGLFMKRIISTEKRLAEDKPDMKSALEVFRESIRSVVNAETNLFRDFMNSLENEKKNPPERYHKGWIDDMPENPYHIISEEARLLDEIKDIHDELNMLRTLAESQQLVWQQAFQSKDLDSFTHFQFHDTCTPNMILRDIQDMITEAEMVQESINTLLDLRQKQASIKEAEFGRRQANDTAKQANIVLVFTLVTILFLPLSFLSSVFALNVTDFPHGSESVEYQARWIFPILCMYKDLCKASSRRDLGTLEANTQPQLVSQLVSPSLS</sequence>
<dbReference type="InterPro" id="IPR045863">
    <property type="entry name" value="CorA_TM1_TM2"/>
</dbReference>
<evidence type="ECO:0000256" key="6">
    <source>
        <dbReference type="ARBA" id="ARBA00023136"/>
    </source>
</evidence>
<feature type="repeat" description="ANK" evidence="7">
    <location>
        <begin position="440"/>
        <end position="472"/>
    </location>
</feature>
<dbReference type="Proteomes" id="UP001152592">
    <property type="component" value="Unassembled WGS sequence"/>
</dbReference>
<protein>
    <recommendedName>
        <fullName evidence="13">Mg2+ transporter protein, CorA-like/Zinc transport protein ZntB</fullName>
    </recommendedName>
</protein>
<evidence type="ECO:0000256" key="2">
    <source>
        <dbReference type="ARBA" id="ARBA00022692"/>
    </source>
</evidence>
<feature type="signal peptide" evidence="10">
    <location>
        <begin position="1"/>
        <end position="19"/>
    </location>
</feature>
<dbReference type="InterPro" id="IPR002110">
    <property type="entry name" value="Ankyrin_rpt"/>
</dbReference>
<feature type="repeat" description="ANK" evidence="7">
    <location>
        <begin position="138"/>
        <end position="163"/>
    </location>
</feature>
<evidence type="ECO:0000256" key="3">
    <source>
        <dbReference type="ARBA" id="ARBA00022737"/>
    </source>
</evidence>
<evidence type="ECO:0000256" key="9">
    <source>
        <dbReference type="SAM" id="Phobius"/>
    </source>
</evidence>
<comment type="subcellular location">
    <subcellularLocation>
        <location evidence="1">Membrane</location>
        <topology evidence="1">Multi-pass membrane protein</topology>
    </subcellularLocation>
</comment>
<feature type="repeat" description="ANK" evidence="7">
    <location>
        <begin position="506"/>
        <end position="538"/>
    </location>
</feature>
<feature type="chain" id="PRO_5040797976" description="Mg2+ transporter protein, CorA-like/Zinc transport protein ZntB" evidence="10">
    <location>
        <begin position="20"/>
        <end position="1527"/>
    </location>
</feature>
<name>A0A9W4I7A7_9EURO</name>
<evidence type="ECO:0000256" key="8">
    <source>
        <dbReference type="SAM" id="MobiDB-lite"/>
    </source>
</evidence>
<evidence type="ECO:0000256" key="10">
    <source>
        <dbReference type="SAM" id="SignalP"/>
    </source>
</evidence>
<evidence type="ECO:0000256" key="5">
    <source>
        <dbReference type="ARBA" id="ARBA00023043"/>
    </source>
</evidence>
<feature type="repeat" description="ANK" evidence="7">
    <location>
        <begin position="769"/>
        <end position="792"/>
    </location>
</feature>
<keyword evidence="5 7" id="KW-0040">ANK repeat</keyword>
<feature type="repeat" description="ANK" evidence="7">
    <location>
        <begin position="340"/>
        <end position="372"/>
    </location>
</feature>
<dbReference type="OrthoDB" id="9995306at2759"/>
<gene>
    <name evidence="11" type="ORF">PSALAMII_LOCUS379</name>
</gene>
<proteinExistence type="predicted"/>
<feature type="repeat" description="ANK" evidence="7">
    <location>
        <begin position="373"/>
        <end position="405"/>
    </location>
</feature>
<comment type="caution">
    <text evidence="11">The sequence shown here is derived from an EMBL/GenBank/DDBJ whole genome shotgun (WGS) entry which is preliminary data.</text>
</comment>
<dbReference type="Pfam" id="PF12796">
    <property type="entry name" value="Ank_2"/>
    <property type="match status" value="6"/>
</dbReference>
<dbReference type="PROSITE" id="PS50297">
    <property type="entry name" value="ANK_REP_REGION"/>
    <property type="match status" value="12"/>
</dbReference>
<feature type="repeat" description="ANK" evidence="7">
    <location>
        <begin position="406"/>
        <end position="438"/>
    </location>
</feature>
<dbReference type="InterPro" id="IPR036770">
    <property type="entry name" value="Ankyrin_rpt-contain_sf"/>
</dbReference>
<keyword evidence="3" id="KW-0677">Repeat</keyword>
<dbReference type="PANTHER" id="PTHR24123:SF33">
    <property type="entry name" value="PROTEIN HOS4"/>
    <property type="match status" value="1"/>
</dbReference>
<dbReference type="SUPFAM" id="SSF48403">
    <property type="entry name" value="Ankyrin repeat"/>
    <property type="match status" value="3"/>
</dbReference>
<dbReference type="PROSITE" id="PS50088">
    <property type="entry name" value="ANK_REPEAT"/>
    <property type="match status" value="12"/>
</dbReference>
<feature type="repeat" description="ANK" evidence="7">
    <location>
        <begin position="539"/>
        <end position="571"/>
    </location>
</feature>
<evidence type="ECO:0008006" key="13">
    <source>
        <dbReference type="Google" id="ProtNLM"/>
    </source>
</evidence>
<dbReference type="PANTHER" id="PTHR24123">
    <property type="entry name" value="ANKYRIN REPEAT-CONTAINING"/>
    <property type="match status" value="1"/>
</dbReference>
<dbReference type="SUPFAM" id="SSF144083">
    <property type="entry name" value="Magnesium transport protein CorA, transmembrane region"/>
    <property type="match status" value="1"/>
</dbReference>
<dbReference type="InterPro" id="IPR002523">
    <property type="entry name" value="MgTranspt_CorA/ZnTranspt_ZntB"/>
</dbReference>
<dbReference type="InterPro" id="IPR051165">
    <property type="entry name" value="Multifunctional_ANK_Repeat"/>
</dbReference>
<keyword evidence="6 9" id="KW-0472">Membrane</keyword>
<keyword evidence="10" id="KW-0732">Signal</keyword>
<dbReference type="SMART" id="SM00248">
    <property type="entry name" value="ANK"/>
    <property type="match status" value="19"/>
</dbReference>
<feature type="repeat" description="ANK" evidence="7">
    <location>
        <begin position="473"/>
        <end position="505"/>
    </location>
</feature>
<evidence type="ECO:0000256" key="4">
    <source>
        <dbReference type="ARBA" id="ARBA00022989"/>
    </source>
</evidence>
<dbReference type="Pfam" id="PF01544">
    <property type="entry name" value="CorA"/>
    <property type="match status" value="1"/>
</dbReference>
<evidence type="ECO:0000256" key="1">
    <source>
        <dbReference type="ARBA" id="ARBA00004141"/>
    </source>
</evidence>
<dbReference type="GO" id="GO:0046873">
    <property type="term" value="F:metal ion transmembrane transporter activity"/>
    <property type="evidence" value="ECO:0007669"/>
    <property type="project" value="InterPro"/>
</dbReference>
<feature type="transmembrane region" description="Helical" evidence="9">
    <location>
        <begin position="1445"/>
        <end position="1468"/>
    </location>
</feature>
<feature type="repeat" description="ANK" evidence="7">
    <location>
        <begin position="110"/>
        <end position="137"/>
    </location>
</feature>
<dbReference type="Pfam" id="PF13637">
    <property type="entry name" value="Ank_4"/>
    <property type="match status" value="2"/>
</dbReference>
<reference evidence="11" key="1">
    <citation type="submission" date="2021-07" db="EMBL/GenBank/DDBJ databases">
        <authorList>
            <person name="Branca A.L. A."/>
        </authorList>
    </citation>
    <scope>NUCLEOTIDE SEQUENCE</scope>
</reference>
<evidence type="ECO:0000313" key="12">
    <source>
        <dbReference type="Proteomes" id="UP001152592"/>
    </source>
</evidence>
<dbReference type="GO" id="GO:0016020">
    <property type="term" value="C:membrane"/>
    <property type="evidence" value="ECO:0007669"/>
    <property type="project" value="UniProtKB-SubCell"/>
</dbReference>
<dbReference type="PRINTS" id="PR01415">
    <property type="entry name" value="ANKYRIN"/>
</dbReference>
<dbReference type="Gene3D" id="1.20.58.340">
    <property type="entry name" value="Magnesium transport protein CorA, transmembrane region"/>
    <property type="match status" value="1"/>
</dbReference>
<evidence type="ECO:0000256" key="7">
    <source>
        <dbReference type="PROSITE-ProRule" id="PRU00023"/>
    </source>
</evidence>
<keyword evidence="4 9" id="KW-1133">Transmembrane helix</keyword>
<feature type="region of interest" description="Disordered" evidence="8">
    <location>
        <begin position="25"/>
        <end position="47"/>
    </location>
</feature>